<evidence type="ECO:0000256" key="5">
    <source>
        <dbReference type="RuleBase" id="RU362066"/>
    </source>
</evidence>
<comment type="subcellular location">
    <subcellularLocation>
        <location evidence="5">Secreted</location>
    </subcellularLocation>
    <subcellularLocation>
        <location evidence="5">Bacterial flagellum</location>
    </subcellularLocation>
</comment>
<evidence type="ECO:0000259" key="6">
    <source>
        <dbReference type="Pfam" id="PF02465"/>
    </source>
</evidence>
<dbReference type="PANTHER" id="PTHR30288:SF0">
    <property type="entry name" value="FLAGELLAR HOOK-ASSOCIATED PROTEIN 2"/>
    <property type="match status" value="1"/>
</dbReference>
<dbReference type="Pfam" id="PF02465">
    <property type="entry name" value="FliD_N"/>
    <property type="match status" value="1"/>
</dbReference>
<dbReference type="RefSeq" id="WP_131174023.1">
    <property type="nucleotide sequence ID" value="NZ_QJUL01000011.1"/>
</dbReference>
<dbReference type="GO" id="GO:0005576">
    <property type="term" value="C:extracellular region"/>
    <property type="evidence" value="ECO:0007669"/>
    <property type="project" value="UniProtKB-SubCell"/>
</dbReference>
<accession>A0A4V2KCE8</accession>
<keyword evidence="8" id="KW-0969">Cilium</keyword>
<dbReference type="EMBL" id="QJUL01000011">
    <property type="protein sequence ID" value="TBU93897.1"/>
    <property type="molecule type" value="Genomic_DNA"/>
</dbReference>
<keyword evidence="8" id="KW-0966">Cell projection</keyword>
<feature type="domain" description="Flagellar hook-associated protein 2 C-terminal" evidence="7">
    <location>
        <begin position="226"/>
        <end position="451"/>
    </location>
</feature>
<gene>
    <name evidence="9" type="ORF">DNK34_07150</name>
    <name evidence="8" type="ORF">DNK44_09465</name>
</gene>
<sequence>MAITTLSGLNSGLNISDMVTAMVNAEKAPKESQLSRLSATTTTKFTALGTLKGALSEFQTAMKDLNSAALFEKRTATSSNASALTATAGKTATAASYQIEVNSLAVGSKVATAAQSSSFSSGDAEQVITVKLGEDDVGVEVRIAAGSDLASIRDQLNEGLKDKGVTVNTINDPATGKARLVFSGSETGTGKDVIVSGTGDLAVLDADGRTALDASSADAAGYIVKAANAEFTIDGLALSSATNKVTDAIADVSFDLLAKTEAGKPLTLKVGQDTSGVKAAVTKFVDAYNKLITTSNQLTAVTKVSDDAAPVTGGLVGDATVRSLLSSIRTELVNASGSDGIRVLADMGITTQNDGKLTIDDTKLDAVIKDNFEAVGAFFTGETGLMSRVDKRIDGFIQTGGIIEQRQKALQSTLTDIDKQKEKLNLRVEQMQTRLLAQFNAMDALVGQLNNTSSQLDQALSNLPGVVKKSK</sequence>
<dbReference type="GO" id="GO:0009421">
    <property type="term" value="C:bacterial-type flagellum filament cap"/>
    <property type="evidence" value="ECO:0007669"/>
    <property type="project" value="InterPro"/>
</dbReference>
<dbReference type="InterPro" id="IPR003481">
    <property type="entry name" value="FliD_N"/>
</dbReference>
<evidence type="ECO:0000313" key="10">
    <source>
        <dbReference type="Proteomes" id="UP000291334"/>
    </source>
</evidence>
<keyword evidence="3" id="KW-0175">Coiled coil</keyword>
<organism evidence="8 11">
    <name type="scientific">Phytopseudomonas dryadis</name>
    <dbReference type="NCBI Taxonomy" id="2487520"/>
    <lineage>
        <taxon>Bacteria</taxon>
        <taxon>Pseudomonadati</taxon>
        <taxon>Pseudomonadota</taxon>
        <taxon>Gammaproteobacteria</taxon>
        <taxon>Pseudomonadales</taxon>
        <taxon>Pseudomonadaceae</taxon>
        <taxon>Phytopseudomonas</taxon>
    </lineage>
</organism>
<comment type="function">
    <text evidence="5">Required for morphogenesis and for the elongation of the flagellar filament by facilitating polymerization of the flagellin monomers at the tip of growing filament. Forms a capping structure, which prevents flagellin subunits (transported through the central channel of the flagellum) from leaking out without polymerization at the distal end.</text>
</comment>
<evidence type="ECO:0000313" key="9">
    <source>
        <dbReference type="EMBL" id="TBV07941.1"/>
    </source>
</evidence>
<dbReference type="PANTHER" id="PTHR30288">
    <property type="entry name" value="FLAGELLAR CAP/ASSEMBLY PROTEIN FLID"/>
    <property type="match status" value="1"/>
</dbReference>
<name>A0A4V2KCE8_9GAMM</name>
<dbReference type="InterPro" id="IPR040026">
    <property type="entry name" value="FliD"/>
</dbReference>
<dbReference type="InterPro" id="IPR010810">
    <property type="entry name" value="Flagellin_hook_IN_motif"/>
</dbReference>
<keyword evidence="10" id="KW-1185">Reference proteome</keyword>
<comment type="similarity">
    <text evidence="1 5">Belongs to the FliD family.</text>
</comment>
<dbReference type="Proteomes" id="UP000291334">
    <property type="component" value="Unassembled WGS sequence"/>
</dbReference>
<dbReference type="EMBL" id="QJUM01000006">
    <property type="protein sequence ID" value="TBV07941.1"/>
    <property type="molecule type" value="Genomic_DNA"/>
</dbReference>
<dbReference type="InterPro" id="IPR010809">
    <property type="entry name" value="FliD_C"/>
</dbReference>
<reference evidence="10 11" key="1">
    <citation type="submission" date="2018-06" db="EMBL/GenBank/DDBJ databases">
        <title>Three novel Pseudomonas species isolated from symptomatic oak.</title>
        <authorList>
            <person name="Bueno-Gonzalez V."/>
            <person name="Brady C."/>
        </authorList>
    </citation>
    <scope>NUCLEOTIDE SEQUENCE [LARGE SCALE GENOMIC DNA]</scope>
    <source>
        <strain evidence="9 10">P26B</strain>
        <strain evidence="8 11">P6B</strain>
    </source>
</reference>
<dbReference type="Pfam" id="PF07195">
    <property type="entry name" value="FliD_C"/>
    <property type="match status" value="1"/>
</dbReference>
<dbReference type="Proteomes" id="UP000293172">
    <property type="component" value="Unassembled WGS sequence"/>
</dbReference>
<evidence type="ECO:0000256" key="2">
    <source>
        <dbReference type="ARBA" id="ARBA00011255"/>
    </source>
</evidence>
<comment type="subunit">
    <text evidence="2 5">Homopentamer.</text>
</comment>
<dbReference type="GO" id="GO:0007155">
    <property type="term" value="P:cell adhesion"/>
    <property type="evidence" value="ECO:0007669"/>
    <property type="project" value="InterPro"/>
</dbReference>
<dbReference type="GO" id="GO:0009424">
    <property type="term" value="C:bacterial-type flagellum hook"/>
    <property type="evidence" value="ECO:0007669"/>
    <property type="project" value="UniProtKB-UniRule"/>
</dbReference>
<dbReference type="GO" id="GO:0071973">
    <property type="term" value="P:bacterial-type flagellum-dependent cell motility"/>
    <property type="evidence" value="ECO:0007669"/>
    <property type="project" value="TreeGrafter"/>
</dbReference>
<comment type="caution">
    <text evidence="8">The sequence shown here is derived from an EMBL/GenBank/DDBJ whole genome shotgun (WGS) entry which is preliminary data.</text>
</comment>
<dbReference type="Pfam" id="PF07196">
    <property type="entry name" value="Flagellin_IN"/>
    <property type="match status" value="1"/>
</dbReference>
<keyword evidence="5" id="KW-0964">Secreted</keyword>
<dbReference type="OrthoDB" id="9810816at2"/>
<evidence type="ECO:0000256" key="4">
    <source>
        <dbReference type="ARBA" id="ARBA00023143"/>
    </source>
</evidence>
<evidence type="ECO:0000256" key="1">
    <source>
        <dbReference type="ARBA" id="ARBA00009764"/>
    </source>
</evidence>
<protein>
    <recommendedName>
        <fullName evidence="5">Flagellar hook-associated protein 2</fullName>
        <shortName evidence="5">HAP2</shortName>
    </recommendedName>
    <alternativeName>
        <fullName evidence="5">Flagellar cap protein</fullName>
    </alternativeName>
</protein>
<keyword evidence="4 5" id="KW-0975">Bacterial flagellum</keyword>
<evidence type="ECO:0000259" key="7">
    <source>
        <dbReference type="Pfam" id="PF07195"/>
    </source>
</evidence>
<evidence type="ECO:0000256" key="3">
    <source>
        <dbReference type="ARBA" id="ARBA00023054"/>
    </source>
</evidence>
<evidence type="ECO:0000313" key="8">
    <source>
        <dbReference type="EMBL" id="TBU93897.1"/>
    </source>
</evidence>
<proteinExistence type="inferred from homology"/>
<evidence type="ECO:0000313" key="11">
    <source>
        <dbReference type="Proteomes" id="UP000293172"/>
    </source>
</evidence>
<feature type="domain" description="Flagellar hook-associated protein 2 N-terminal" evidence="6">
    <location>
        <begin position="11"/>
        <end position="105"/>
    </location>
</feature>
<dbReference type="AlphaFoldDB" id="A0A4V2KCE8"/>
<keyword evidence="8" id="KW-0282">Flagellum</keyword>